<sequence length="68" mass="7862">MLAGRAAREINVRAEQEISVADEDMIGERGREEEEEEEEGWKHWDMMMKESEVDGKLRVMALVLGELI</sequence>
<dbReference type="EMBL" id="JAWZYT010006373">
    <property type="protein sequence ID" value="KAK4288290.1"/>
    <property type="molecule type" value="Genomic_DNA"/>
</dbReference>
<name>A0AAE1TM25_9EUCA</name>
<organism evidence="1 2">
    <name type="scientific">Petrolisthes manimaculis</name>
    <dbReference type="NCBI Taxonomy" id="1843537"/>
    <lineage>
        <taxon>Eukaryota</taxon>
        <taxon>Metazoa</taxon>
        <taxon>Ecdysozoa</taxon>
        <taxon>Arthropoda</taxon>
        <taxon>Crustacea</taxon>
        <taxon>Multicrustacea</taxon>
        <taxon>Malacostraca</taxon>
        <taxon>Eumalacostraca</taxon>
        <taxon>Eucarida</taxon>
        <taxon>Decapoda</taxon>
        <taxon>Pleocyemata</taxon>
        <taxon>Anomura</taxon>
        <taxon>Galatheoidea</taxon>
        <taxon>Porcellanidae</taxon>
        <taxon>Petrolisthes</taxon>
    </lineage>
</organism>
<proteinExistence type="predicted"/>
<evidence type="ECO:0000313" key="1">
    <source>
        <dbReference type="EMBL" id="KAK4288290.1"/>
    </source>
</evidence>
<gene>
    <name evidence="1" type="ORF">Pmani_038675</name>
</gene>
<protein>
    <submittedName>
        <fullName evidence="1">Uncharacterized protein</fullName>
    </submittedName>
</protein>
<keyword evidence="2" id="KW-1185">Reference proteome</keyword>
<evidence type="ECO:0000313" key="2">
    <source>
        <dbReference type="Proteomes" id="UP001292094"/>
    </source>
</evidence>
<dbReference type="Proteomes" id="UP001292094">
    <property type="component" value="Unassembled WGS sequence"/>
</dbReference>
<reference evidence="1" key="1">
    <citation type="submission" date="2023-11" db="EMBL/GenBank/DDBJ databases">
        <title>Genome assemblies of two species of porcelain crab, Petrolisthes cinctipes and Petrolisthes manimaculis (Anomura: Porcellanidae).</title>
        <authorList>
            <person name="Angst P."/>
        </authorList>
    </citation>
    <scope>NUCLEOTIDE SEQUENCE</scope>
    <source>
        <strain evidence="1">PB745_02</strain>
        <tissue evidence="1">Gill</tissue>
    </source>
</reference>
<comment type="caution">
    <text evidence="1">The sequence shown here is derived from an EMBL/GenBank/DDBJ whole genome shotgun (WGS) entry which is preliminary data.</text>
</comment>
<accession>A0AAE1TM25</accession>
<dbReference type="AlphaFoldDB" id="A0AAE1TM25"/>